<evidence type="ECO:0000259" key="2">
    <source>
        <dbReference type="Pfam" id="PF14111"/>
    </source>
</evidence>
<evidence type="ECO:0000313" key="4">
    <source>
        <dbReference type="Proteomes" id="UP000026915"/>
    </source>
</evidence>
<dbReference type="InterPro" id="IPR025558">
    <property type="entry name" value="DUF4283"/>
</dbReference>
<organism evidence="3 4">
    <name type="scientific">Theobroma cacao</name>
    <name type="common">Cacao</name>
    <name type="synonym">Cocoa</name>
    <dbReference type="NCBI Taxonomy" id="3641"/>
    <lineage>
        <taxon>Eukaryota</taxon>
        <taxon>Viridiplantae</taxon>
        <taxon>Streptophyta</taxon>
        <taxon>Embryophyta</taxon>
        <taxon>Tracheophyta</taxon>
        <taxon>Spermatophyta</taxon>
        <taxon>Magnoliopsida</taxon>
        <taxon>eudicotyledons</taxon>
        <taxon>Gunneridae</taxon>
        <taxon>Pentapetalae</taxon>
        <taxon>rosids</taxon>
        <taxon>malvids</taxon>
        <taxon>Malvales</taxon>
        <taxon>Malvaceae</taxon>
        <taxon>Byttnerioideae</taxon>
        <taxon>Theobroma</taxon>
    </lineage>
</organism>
<feature type="compositionally biased region" description="Basic and acidic residues" evidence="1">
    <location>
        <begin position="722"/>
        <end position="735"/>
    </location>
</feature>
<protein>
    <recommendedName>
        <fullName evidence="2">DUF4283 domain-containing protein</fullName>
    </recommendedName>
</protein>
<feature type="domain" description="DUF4283" evidence="2">
    <location>
        <begin position="131"/>
        <end position="210"/>
    </location>
</feature>
<proteinExistence type="predicted"/>
<feature type="region of interest" description="Disordered" evidence="1">
    <location>
        <begin position="54"/>
        <end position="87"/>
    </location>
</feature>
<feature type="region of interest" description="Disordered" evidence="1">
    <location>
        <begin position="526"/>
        <end position="547"/>
    </location>
</feature>
<dbReference type="AlphaFoldDB" id="A0A061GHN7"/>
<feature type="compositionally biased region" description="Basic and acidic residues" evidence="1">
    <location>
        <begin position="526"/>
        <end position="539"/>
    </location>
</feature>
<feature type="region of interest" description="Disordered" evidence="1">
    <location>
        <begin position="855"/>
        <end position="876"/>
    </location>
</feature>
<accession>A0A061GHN7</accession>
<feature type="region of interest" description="Disordered" evidence="1">
    <location>
        <begin position="706"/>
        <end position="745"/>
    </location>
</feature>
<dbReference type="PANTHER" id="PTHR31286:SF179">
    <property type="entry name" value="RNASE H TYPE-1 DOMAIN-CONTAINING PROTEIN"/>
    <property type="match status" value="1"/>
</dbReference>
<dbReference type="eggNOG" id="KOG1075">
    <property type="taxonomic scope" value="Eukaryota"/>
</dbReference>
<feature type="region of interest" description="Disordered" evidence="1">
    <location>
        <begin position="330"/>
        <end position="431"/>
    </location>
</feature>
<dbReference type="EMBL" id="CM001884">
    <property type="protein sequence ID" value="EOY29076.1"/>
    <property type="molecule type" value="Genomic_DNA"/>
</dbReference>
<dbReference type="InParanoid" id="A0A061GHN7"/>
<sequence>MQNALNPRDFPSLPTIHGLPPGRPLDISLQPPAAPLPITAGNPPRQLCLPTEKAPVNWTKHPPPPTTEGISQGFQVQPQPPASPRTAKKSFLSVVNAVKLALVPPTRPTFRYKDKPAVRFFEDEIEALAQPFKFAIVGKFSKMPRLTEIRQSFVSLGLSGVYNIRWMNYKHILIHLSNEQDFNRIWTKQTWFITNQKMRVFKWTPDFETDKESPIVPVWISFPNLKAHLFEKSALLMIAKAIGNPLYIDEATANGTRPSVARVCIEYDCLKPPVDSVWIVVSKRGSEDMSGGYLQKVEFAPMPEYCNHCCHVGHNVSKCLILGSRSNTHKSGGKTALESSHERTQINAPSNRKDNEERPMVADIENEVRHLDRSDENGSKGADMILEDKGNEQSKNHNSFAVLESVEDDENQEQDRTKKHGQTEYVNSTLGREKISIGRPVNGSKLRDNDVVEIYRLQDDRRLSSEDPNNKQQQQCMIEKGKERQVEKESANTSAVILHVTCLENGGQAANREKAARVAQPQVCEGKPRDNHVQGERIPSKKHANRKDAEATAAIEGTATPAAGETILLLPFYVNGELIHTNKVMGEQEKKFAFTAEDDGKSQPESLYVAASQNLKNPFIAPTMQTAEKRQQTLTAQAAVSILHGEEVLFPASAFDGEDMTAPVGVVGPLAAMAGHEVHAERSAGHGNSAMLAQKTAAATEQFTTTPATDGYLPQDEGDESSCVRRETTVERQNEADDQNNNGKSGAAAFFANMQTVEEVLQLHFHDNGKHGHAGKDVEECVNHADVKRGSTVSERNNKNKTKKLQKINVGVADSSLQGSDKQWPECLPFDREPSALGQLLLKVMAHWHQQRESLPYTPPSFYLTNGATQAESREK</sequence>
<dbReference type="Proteomes" id="UP000026915">
    <property type="component" value="Chromosome 6"/>
</dbReference>
<feature type="region of interest" description="Disordered" evidence="1">
    <location>
        <begin position="1"/>
        <end position="40"/>
    </location>
</feature>
<dbReference type="Pfam" id="PF14111">
    <property type="entry name" value="DUF4283"/>
    <property type="match status" value="1"/>
</dbReference>
<dbReference type="InterPro" id="IPR040256">
    <property type="entry name" value="At4g02000-like"/>
</dbReference>
<dbReference type="HOGENOM" id="CLU_328292_0_0_1"/>
<dbReference type="PANTHER" id="PTHR31286">
    <property type="entry name" value="GLYCINE-RICH CELL WALL STRUCTURAL PROTEIN 1.8-LIKE"/>
    <property type="match status" value="1"/>
</dbReference>
<evidence type="ECO:0000256" key="1">
    <source>
        <dbReference type="SAM" id="MobiDB-lite"/>
    </source>
</evidence>
<name>A0A061GHN7_THECC</name>
<keyword evidence="4" id="KW-1185">Reference proteome</keyword>
<gene>
    <name evidence="3" type="ORF">TCM_030494</name>
</gene>
<feature type="compositionally biased region" description="Basic and acidic residues" evidence="1">
    <location>
        <begin position="386"/>
        <end position="395"/>
    </location>
</feature>
<evidence type="ECO:0000313" key="3">
    <source>
        <dbReference type="EMBL" id="EOY29076.1"/>
    </source>
</evidence>
<dbReference type="OMA" id="HERTQIN"/>
<dbReference type="Gramene" id="EOY29076">
    <property type="protein sequence ID" value="EOY29076"/>
    <property type="gene ID" value="TCM_030494"/>
</dbReference>
<feature type="compositionally biased region" description="Polar residues" evidence="1">
    <location>
        <begin position="68"/>
        <end position="77"/>
    </location>
</feature>
<feature type="compositionally biased region" description="Basic and acidic residues" evidence="1">
    <location>
        <begin position="351"/>
        <end position="378"/>
    </location>
</feature>
<reference evidence="3 4" key="1">
    <citation type="journal article" date="2013" name="Genome Biol.">
        <title>The genome sequence of the most widely cultivated cacao type and its use to identify candidate genes regulating pod color.</title>
        <authorList>
            <person name="Motamayor J.C."/>
            <person name="Mockaitis K."/>
            <person name="Schmutz J."/>
            <person name="Haiminen N."/>
            <person name="Iii D.L."/>
            <person name="Cornejo O."/>
            <person name="Findley S.D."/>
            <person name="Zheng P."/>
            <person name="Utro F."/>
            <person name="Royaert S."/>
            <person name="Saski C."/>
            <person name="Jenkins J."/>
            <person name="Podicheti R."/>
            <person name="Zhao M."/>
            <person name="Scheffler B.E."/>
            <person name="Stack J.C."/>
            <person name="Feltus F.A."/>
            <person name="Mustiga G.M."/>
            <person name="Amores F."/>
            <person name="Phillips W."/>
            <person name="Marelli J.P."/>
            <person name="May G.D."/>
            <person name="Shapiro H."/>
            <person name="Ma J."/>
            <person name="Bustamante C.D."/>
            <person name="Schnell R.J."/>
            <person name="Main D."/>
            <person name="Gilbert D."/>
            <person name="Parida L."/>
            <person name="Kuhn D.N."/>
        </authorList>
    </citation>
    <scope>NUCLEOTIDE SEQUENCE [LARGE SCALE GENOMIC DNA]</scope>
    <source>
        <strain evidence="4">cv. Matina 1-6</strain>
    </source>
</reference>
<feature type="compositionally biased region" description="Polar residues" evidence="1">
    <location>
        <begin position="863"/>
        <end position="876"/>
    </location>
</feature>